<accession>A0A0G1NPV0</accession>
<gene>
    <name evidence="1" type="ORF">UX31_C0003G0018</name>
</gene>
<comment type="caution">
    <text evidence="1">The sequence shown here is derived from an EMBL/GenBank/DDBJ whole genome shotgun (WGS) entry which is preliminary data.</text>
</comment>
<evidence type="ECO:0000313" key="2">
    <source>
        <dbReference type="Proteomes" id="UP000034107"/>
    </source>
</evidence>
<dbReference type="AlphaFoldDB" id="A0A0G1NPV0"/>
<dbReference type="Proteomes" id="UP000034107">
    <property type="component" value="Unassembled WGS sequence"/>
</dbReference>
<dbReference type="EMBL" id="LCLS01000003">
    <property type="protein sequence ID" value="KKU22352.1"/>
    <property type="molecule type" value="Genomic_DNA"/>
</dbReference>
<organism evidence="1 2">
    <name type="scientific">Candidatus Nomurabacteria bacterium GW2011_GWA1_46_11</name>
    <dbReference type="NCBI Taxonomy" id="1618732"/>
    <lineage>
        <taxon>Bacteria</taxon>
        <taxon>Candidatus Nomuraibacteriota</taxon>
    </lineage>
</organism>
<protein>
    <submittedName>
        <fullName evidence="1">Uncharacterized protein</fullName>
    </submittedName>
</protein>
<reference evidence="1 2" key="1">
    <citation type="journal article" date="2015" name="Nature">
        <title>rRNA introns, odd ribosomes, and small enigmatic genomes across a large radiation of phyla.</title>
        <authorList>
            <person name="Brown C.T."/>
            <person name="Hug L.A."/>
            <person name="Thomas B.C."/>
            <person name="Sharon I."/>
            <person name="Castelle C.J."/>
            <person name="Singh A."/>
            <person name="Wilkins M.J."/>
            <person name="Williams K.H."/>
            <person name="Banfield J.F."/>
        </authorList>
    </citation>
    <scope>NUCLEOTIDE SEQUENCE [LARGE SCALE GENOMIC DNA]</scope>
</reference>
<sequence>MFADMRKREMARYDRKLLLQAYERSLMGTDRLMAMFVNFFAGLGQK</sequence>
<name>A0A0G1NPV0_9BACT</name>
<proteinExistence type="predicted"/>
<evidence type="ECO:0000313" key="1">
    <source>
        <dbReference type="EMBL" id="KKU22352.1"/>
    </source>
</evidence>